<gene>
    <name evidence="1" type="ORF">CK203_107754</name>
</gene>
<evidence type="ECO:0000313" key="1">
    <source>
        <dbReference type="EMBL" id="RVW21955.1"/>
    </source>
</evidence>
<reference evidence="1 2" key="1">
    <citation type="journal article" date="2018" name="PLoS Genet.">
        <title>Population sequencing reveals clonal diversity and ancestral inbreeding in the grapevine cultivar Chardonnay.</title>
        <authorList>
            <person name="Roach M.J."/>
            <person name="Johnson D.L."/>
            <person name="Bohlmann J."/>
            <person name="van Vuuren H.J."/>
            <person name="Jones S.J."/>
            <person name="Pretorius I.S."/>
            <person name="Schmidt S.A."/>
            <person name="Borneman A.R."/>
        </authorList>
    </citation>
    <scope>NUCLEOTIDE SEQUENCE [LARGE SCALE GENOMIC DNA]</scope>
    <source>
        <strain evidence="2">cv. Chardonnay</strain>
        <tissue evidence="1">Leaf</tissue>
    </source>
</reference>
<comment type="caution">
    <text evidence="1">The sequence shown here is derived from an EMBL/GenBank/DDBJ whole genome shotgun (WGS) entry which is preliminary data.</text>
</comment>
<organism evidence="1 2">
    <name type="scientific">Vitis vinifera</name>
    <name type="common">Grape</name>
    <dbReference type="NCBI Taxonomy" id="29760"/>
    <lineage>
        <taxon>Eukaryota</taxon>
        <taxon>Viridiplantae</taxon>
        <taxon>Streptophyta</taxon>
        <taxon>Embryophyta</taxon>
        <taxon>Tracheophyta</taxon>
        <taxon>Spermatophyta</taxon>
        <taxon>Magnoliopsida</taxon>
        <taxon>eudicotyledons</taxon>
        <taxon>Gunneridae</taxon>
        <taxon>Pentapetalae</taxon>
        <taxon>rosids</taxon>
        <taxon>Vitales</taxon>
        <taxon>Vitaceae</taxon>
        <taxon>Viteae</taxon>
        <taxon>Vitis</taxon>
    </lineage>
</organism>
<dbReference type="Proteomes" id="UP000288805">
    <property type="component" value="Unassembled WGS sequence"/>
</dbReference>
<proteinExistence type="predicted"/>
<protein>
    <submittedName>
        <fullName evidence="1">Uncharacterized protein</fullName>
    </submittedName>
</protein>
<accession>A0A438CFI9</accession>
<dbReference type="AlphaFoldDB" id="A0A438CFI9"/>
<name>A0A438CFI9_VITVI</name>
<sequence length="146" mass="16340">MCYLTAKALWDNIIKMYSDLGNQSKSMNYNSNRVIFVKMVESSRIFKFLARLNVEFDEVRGRILVGNLSSLGEVFAEMHCEESEGILCLGRSSLTMENSALLGIAATASHKPNNQRRLMTSQEFGVIIVINHTTLGKPAGNYMRAN</sequence>
<dbReference type="EMBL" id="QGNW01002258">
    <property type="protein sequence ID" value="RVW21955.1"/>
    <property type="molecule type" value="Genomic_DNA"/>
</dbReference>
<evidence type="ECO:0000313" key="2">
    <source>
        <dbReference type="Proteomes" id="UP000288805"/>
    </source>
</evidence>